<organism evidence="1 2">
    <name type="scientific">Streptomyces griseoaurantiacus</name>
    <dbReference type="NCBI Taxonomy" id="68213"/>
    <lineage>
        <taxon>Bacteria</taxon>
        <taxon>Bacillati</taxon>
        <taxon>Actinomycetota</taxon>
        <taxon>Actinomycetes</taxon>
        <taxon>Kitasatosporales</taxon>
        <taxon>Streptomycetaceae</taxon>
        <taxon>Streptomyces</taxon>
        <taxon>Streptomyces aurantiacus group</taxon>
    </lineage>
</organism>
<proteinExistence type="predicted"/>
<dbReference type="AlphaFoldDB" id="A0A1G7GAU3"/>
<evidence type="ECO:0000313" key="2">
    <source>
        <dbReference type="Proteomes" id="UP000198614"/>
    </source>
</evidence>
<sequence>MTPAPAPGVRTVIGVDAGSGPLSEADHLIHDLVTGLALPPAVIACTHPVRTGPRPHLAVSLALPDGDTARAVWRRLTAHLAATAPEAGAALGTLRHGPHEPAQAAARVAGEHAERTSGRAVVYPGADRLTGTLTLERLLADTAVDDVTVLGTPGPAAPTTRIDTRGHVRPIWRGGHLTLALSPAPGGLLAPFEVPNPTPCCADHG</sequence>
<accession>A0A1G7GAU3</accession>
<dbReference type="OrthoDB" id="5189174at2"/>
<reference evidence="1 2" key="1">
    <citation type="submission" date="2016-10" db="EMBL/GenBank/DDBJ databases">
        <authorList>
            <person name="de Groot N.N."/>
        </authorList>
    </citation>
    <scope>NUCLEOTIDE SEQUENCE [LARGE SCALE GENOMIC DNA]</scope>
    <source>
        <strain evidence="1 2">CGMCC 4.1859</strain>
    </source>
</reference>
<protein>
    <submittedName>
        <fullName evidence="1">Uncharacterized protein</fullName>
    </submittedName>
</protein>
<dbReference type="Proteomes" id="UP000198614">
    <property type="component" value="Unassembled WGS sequence"/>
</dbReference>
<gene>
    <name evidence="1" type="ORF">SAMN05216260_104163</name>
</gene>
<name>A0A1G7GAU3_9ACTN</name>
<evidence type="ECO:0000313" key="1">
    <source>
        <dbReference type="EMBL" id="SDE85268.1"/>
    </source>
</evidence>
<dbReference type="EMBL" id="FNAX01000004">
    <property type="protein sequence ID" value="SDE85268.1"/>
    <property type="molecule type" value="Genomic_DNA"/>
</dbReference>